<keyword evidence="12" id="KW-1185">Reference proteome</keyword>
<comment type="function">
    <text evidence="9 10">Fluoride-specific ion channel. Important for reducing fluoride concentration in the cell, thus reducing its toxicity.</text>
</comment>
<comment type="similarity">
    <text evidence="7 10">Belongs to the fluoride channel Fluc/FEX (TC 1.A.43) family.</text>
</comment>
<sequence>MAGLLNKGGIMSFLFVALGGAIGAMARYAISLIPVKTGFPILTLITNIAGAILIGFIVGFTSNKDNISGNTVLFWKTGVCGGFTTFSTFSLEAFNLLDNKQYTLGGLYIVLSVVCCIFGILCGKRLASVVKL</sequence>
<evidence type="ECO:0000256" key="9">
    <source>
        <dbReference type="ARBA" id="ARBA00049940"/>
    </source>
</evidence>
<comment type="activity regulation">
    <text evidence="10">Na(+) is not transported, but it plays an essential structural role and its presence is essential for fluoride channel function.</text>
</comment>
<evidence type="ECO:0000256" key="6">
    <source>
        <dbReference type="ARBA" id="ARBA00023303"/>
    </source>
</evidence>
<dbReference type="GO" id="GO:0062054">
    <property type="term" value="F:fluoride channel activity"/>
    <property type="evidence" value="ECO:0007669"/>
    <property type="project" value="UniProtKB-UniRule"/>
</dbReference>
<dbReference type="NCBIfam" id="TIGR00494">
    <property type="entry name" value="crcB"/>
    <property type="match status" value="1"/>
</dbReference>
<gene>
    <name evidence="10" type="primary">fluC</name>
    <name evidence="10" type="synonym">crcB</name>
    <name evidence="11" type="ORF">HMPREF1866_00436</name>
</gene>
<dbReference type="PANTHER" id="PTHR28259:SF1">
    <property type="entry name" value="FLUORIDE EXPORT PROTEIN 1-RELATED"/>
    <property type="match status" value="1"/>
</dbReference>
<dbReference type="Pfam" id="PF02537">
    <property type="entry name" value="CRCB"/>
    <property type="match status" value="1"/>
</dbReference>
<feature type="transmembrane region" description="Helical" evidence="10">
    <location>
        <begin position="39"/>
        <end position="60"/>
    </location>
</feature>
<keyword evidence="10" id="KW-0915">Sodium</keyword>
<feature type="binding site" evidence="10">
    <location>
        <position position="84"/>
    </location>
    <ligand>
        <name>Na(+)</name>
        <dbReference type="ChEBI" id="CHEBI:29101"/>
        <note>structural</note>
    </ligand>
</feature>
<keyword evidence="6 10" id="KW-0407">Ion channel</keyword>
<evidence type="ECO:0000256" key="3">
    <source>
        <dbReference type="ARBA" id="ARBA00022692"/>
    </source>
</evidence>
<keyword evidence="2 10" id="KW-1003">Cell membrane</keyword>
<evidence type="ECO:0000256" key="8">
    <source>
        <dbReference type="ARBA" id="ARBA00035585"/>
    </source>
</evidence>
<dbReference type="GO" id="GO:0046872">
    <property type="term" value="F:metal ion binding"/>
    <property type="evidence" value="ECO:0007669"/>
    <property type="project" value="UniProtKB-KW"/>
</dbReference>
<reference evidence="12" key="1">
    <citation type="submission" date="2016-01" db="EMBL/GenBank/DDBJ databases">
        <authorList>
            <person name="Mitreva M."/>
            <person name="Pepin K.H."/>
            <person name="Mihindukulasuriya K.A."/>
            <person name="Fulton R."/>
            <person name="Fronick C."/>
            <person name="O'Laughlin M."/>
            <person name="Miner T."/>
            <person name="Herter B."/>
            <person name="Rosa B.A."/>
            <person name="Cordes M."/>
            <person name="Tomlinson C."/>
            <person name="Wollam A."/>
            <person name="Palsikar V.B."/>
            <person name="Mardis E.R."/>
            <person name="Wilson R.K."/>
        </authorList>
    </citation>
    <scope>NUCLEOTIDE SEQUENCE [LARGE SCALE GENOMIC DNA]</scope>
    <source>
        <strain evidence="12">DNF00896</strain>
    </source>
</reference>
<evidence type="ECO:0000256" key="7">
    <source>
        <dbReference type="ARBA" id="ARBA00035120"/>
    </source>
</evidence>
<keyword evidence="10" id="KW-0479">Metal-binding</keyword>
<dbReference type="AlphaFoldDB" id="A0A133ZYZ3"/>
<keyword evidence="3 10" id="KW-0812">Transmembrane</keyword>
<evidence type="ECO:0000256" key="2">
    <source>
        <dbReference type="ARBA" id="ARBA00022475"/>
    </source>
</evidence>
<dbReference type="EMBL" id="LSDA01000011">
    <property type="protein sequence ID" value="KXB60655.1"/>
    <property type="molecule type" value="Genomic_DNA"/>
</dbReference>
<dbReference type="PATRIC" id="fig|467210.3.peg.431"/>
<comment type="caution">
    <text evidence="11">The sequence shown here is derived from an EMBL/GenBank/DDBJ whole genome shotgun (WGS) entry which is preliminary data.</text>
</comment>
<proteinExistence type="inferred from homology"/>
<evidence type="ECO:0000313" key="11">
    <source>
        <dbReference type="EMBL" id="KXB60655.1"/>
    </source>
</evidence>
<feature type="transmembrane region" description="Helical" evidence="10">
    <location>
        <begin position="12"/>
        <end position="33"/>
    </location>
</feature>
<feature type="transmembrane region" description="Helical" evidence="10">
    <location>
        <begin position="102"/>
        <end position="122"/>
    </location>
</feature>
<dbReference type="Proteomes" id="UP000070394">
    <property type="component" value="Unassembled WGS sequence"/>
</dbReference>
<dbReference type="GO" id="GO:0005886">
    <property type="term" value="C:plasma membrane"/>
    <property type="evidence" value="ECO:0007669"/>
    <property type="project" value="UniProtKB-SubCell"/>
</dbReference>
<dbReference type="HAMAP" id="MF_00454">
    <property type="entry name" value="FluC"/>
    <property type="match status" value="1"/>
</dbReference>
<dbReference type="InterPro" id="IPR003691">
    <property type="entry name" value="FluC"/>
</dbReference>
<feature type="transmembrane region" description="Helical" evidence="10">
    <location>
        <begin position="72"/>
        <end position="90"/>
    </location>
</feature>
<keyword evidence="5 10" id="KW-0472">Membrane</keyword>
<evidence type="ECO:0000256" key="1">
    <source>
        <dbReference type="ARBA" id="ARBA00004651"/>
    </source>
</evidence>
<comment type="catalytic activity">
    <reaction evidence="8">
        <text>fluoride(in) = fluoride(out)</text>
        <dbReference type="Rhea" id="RHEA:76159"/>
        <dbReference type="ChEBI" id="CHEBI:17051"/>
    </reaction>
    <physiologicalReaction direction="left-to-right" evidence="8">
        <dbReference type="Rhea" id="RHEA:76160"/>
    </physiologicalReaction>
</comment>
<name>A0A133ZYZ3_9FIRM</name>
<evidence type="ECO:0000313" key="12">
    <source>
        <dbReference type="Proteomes" id="UP000070394"/>
    </source>
</evidence>
<dbReference type="GO" id="GO:0140114">
    <property type="term" value="P:cellular detoxification of fluoride"/>
    <property type="evidence" value="ECO:0007669"/>
    <property type="project" value="UniProtKB-UniRule"/>
</dbReference>
<keyword evidence="4 10" id="KW-1133">Transmembrane helix</keyword>
<keyword evidence="10" id="KW-0406">Ion transport</keyword>
<feature type="binding site" evidence="10">
    <location>
        <position position="81"/>
    </location>
    <ligand>
        <name>Na(+)</name>
        <dbReference type="ChEBI" id="CHEBI:29101"/>
        <note>structural</note>
    </ligand>
</feature>
<evidence type="ECO:0000256" key="4">
    <source>
        <dbReference type="ARBA" id="ARBA00022989"/>
    </source>
</evidence>
<comment type="subcellular location">
    <subcellularLocation>
        <location evidence="1 10">Cell membrane</location>
        <topology evidence="1 10">Multi-pass membrane protein</topology>
    </subcellularLocation>
</comment>
<organism evidence="11 12">
    <name type="scientific">Lachnoanaerobaculum saburreum</name>
    <dbReference type="NCBI Taxonomy" id="467210"/>
    <lineage>
        <taxon>Bacteria</taxon>
        <taxon>Bacillati</taxon>
        <taxon>Bacillota</taxon>
        <taxon>Clostridia</taxon>
        <taxon>Lachnospirales</taxon>
        <taxon>Lachnospiraceae</taxon>
        <taxon>Lachnoanaerobaculum</taxon>
    </lineage>
</organism>
<evidence type="ECO:0000256" key="10">
    <source>
        <dbReference type="HAMAP-Rule" id="MF_00454"/>
    </source>
</evidence>
<protein>
    <recommendedName>
        <fullName evidence="10">Fluoride-specific ion channel FluC</fullName>
    </recommendedName>
</protein>
<dbReference type="STRING" id="467210.HMPREF1866_00436"/>
<accession>A0A133ZYZ3</accession>
<dbReference type="PANTHER" id="PTHR28259">
    <property type="entry name" value="FLUORIDE EXPORT PROTEIN 1-RELATED"/>
    <property type="match status" value="1"/>
</dbReference>
<keyword evidence="10" id="KW-0813">Transport</keyword>
<evidence type="ECO:0000256" key="5">
    <source>
        <dbReference type="ARBA" id="ARBA00023136"/>
    </source>
</evidence>